<name>A0A4V3C3M3_9SPHI</name>
<proteinExistence type="predicted"/>
<dbReference type="AlphaFoldDB" id="A0A4V3C3M3"/>
<organism evidence="1 2">
    <name type="scientific">Pedobacter duraquae</name>
    <dbReference type="NCBI Taxonomy" id="425511"/>
    <lineage>
        <taxon>Bacteria</taxon>
        <taxon>Pseudomonadati</taxon>
        <taxon>Bacteroidota</taxon>
        <taxon>Sphingobacteriia</taxon>
        <taxon>Sphingobacteriales</taxon>
        <taxon>Sphingobacteriaceae</taxon>
        <taxon>Pedobacter</taxon>
    </lineage>
</organism>
<evidence type="ECO:0000313" key="1">
    <source>
        <dbReference type="EMBL" id="TDO22598.1"/>
    </source>
</evidence>
<sequence length="51" mass="5697">MSMHAAMPTLCHLLIIAFKSTIGAHKITLMIVNGHSIFIPEQSFRSVVKFK</sequence>
<gene>
    <name evidence="1" type="ORF">CLV32_1574</name>
</gene>
<comment type="caution">
    <text evidence="1">The sequence shown here is derived from an EMBL/GenBank/DDBJ whole genome shotgun (WGS) entry which is preliminary data.</text>
</comment>
<evidence type="ECO:0000313" key="2">
    <source>
        <dbReference type="Proteomes" id="UP000295499"/>
    </source>
</evidence>
<protein>
    <submittedName>
        <fullName evidence="1">Uncharacterized protein</fullName>
    </submittedName>
</protein>
<accession>A0A4V3C3M3</accession>
<dbReference type="Proteomes" id="UP000295499">
    <property type="component" value="Unassembled WGS sequence"/>
</dbReference>
<dbReference type="EMBL" id="SNWM01000002">
    <property type="protein sequence ID" value="TDO22598.1"/>
    <property type="molecule type" value="Genomic_DNA"/>
</dbReference>
<reference evidence="1 2" key="1">
    <citation type="submission" date="2019-03" db="EMBL/GenBank/DDBJ databases">
        <title>Genomic Encyclopedia of Archaeal and Bacterial Type Strains, Phase II (KMG-II): from individual species to whole genera.</title>
        <authorList>
            <person name="Goeker M."/>
        </authorList>
    </citation>
    <scope>NUCLEOTIDE SEQUENCE [LARGE SCALE GENOMIC DNA]</scope>
    <source>
        <strain evidence="1 2">DSM 19034</strain>
    </source>
</reference>
<keyword evidence="2" id="KW-1185">Reference proteome</keyword>